<dbReference type="Pfam" id="PF03450">
    <property type="entry name" value="CO_deh_flav_C"/>
    <property type="match status" value="1"/>
</dbReference>
<dbReference type="Gene3D" id="3.30.43.10">
    <property type="entry name" value="Uridine Diphospho-n-acetylenolpyruvylglucosamine Reductase, domain 2"/>
    <property type="match status" value="1"/>
</dbReference>
<dbReference type="EC" id="1.2.5.3" evidence="5"/>
<dbReference type="InterPro" id="IPR051312">
    <property type="entry name" value="Diverse_Substr_Oxidored"/>
</dbReference>
<dbReference type="InterPro" id="IPR016169">
    <property type="entry name" value="FAD-bd_PCMH_sub2"/>
</dbReference>
<evidence type="ECO:0000256" key="1">
    <source>
        <dbReference type="ARBA" id="ARBA00022630"/>
    </source>
</evidence>
<dbReference type="InterPro" id="IPR036318">
    <property type="entry name" value="FAD-bd_PCMH-like_sf"/>
</dbReference>
<sequence length="291" mass="31463">MKPASFEYHRPASIEEALKLLAEHGAEAKLISGGQSLVPMMNMRLASPSHLIDINDLSELAGVRKRGDLIEIGTLTRHQEVASSSLASEHCPLVSQAASTIGHYAIRQRGTLGGSLAHADPAAQMPLVARTLDARITLASHAGERELASADFFQAAMTTAVRPDEMIVRVSFPVQQAGERFSFKLFSRRHGDYAIVSVAVVLGTQEGRVTKLHVGVGGATPVPVRLDTVLEELLGKTPDEPWLRSVGLAVYHALTPEESARIPAIYRKELTQSLVSQALKELLAEQEMEPV</sequence>
<accession>A0ABV2Q9L9</accession>
<dbReference type="Gene3D" id="3.30.390.50">
    <property type="entry name" value="CO dehydrogenase flavoprotein, C-terminal domain"/>
    <property type="match status" value="1"/>
</dbReference>
<dbReference type="GO" id="GO:0008805">
    <property type="term" value="F:carbon-monoxide oxygenase activity"/>
    <property type="evidence" value="ECO:0007669"/>
    <property type="project" value="UniProtKB-EC"/>
</dbReference>
<organism evidence="5 6">
    <name type="scientific">Ottowia thiooxydans</name>
    <dbReference type="NCBI Taxonomy" id="219182"/>
    <lineage>
        <taxon>Bacteria</taxon>
        <taxon>Pseudomonadati</taxon>
        <taxon>Pseudomonadota</taxon>
        <taxon>Betaproteobacteria</taxon>
        <taxon>Burkholderiales</taxon>
        <taxon>Comamonadaceae</taxon>
        <taxon>Ottowia</taxon>
    </lineage>
</organism>
<keyword evidence="3 5" id="KW-0560">Oxidoreductase</keyword>
<dbReference type="InterPro" id="IPR002346">
    <property type="entry name" value="Mopterin_DH_FAD-bd"/>
</dbReference>
<protein>
    <submittedName>
        <fullName evidence="5">Carbon-monoxide dehydrogenase medium subunit</fullName>
        <ecNumber evidence="5">1.2.5.3</ecNumber>
    </submittedName>
</protein>
<evidence type="ECO:0000256" key="3">
    <source>
        <dbReference type="ARBA" id="ARBA00023002"/>
    </source>
</evidence>
<reference evidence="5 6" key="1">
    <citation type="submission" date="2024-06" db="EMBL/GenBank/DDBJ databases">
        <title>Sorghum-associated microbial communities from plants grown in Nebraska, USA.</title>
        <authorList>
            <person name="Schachtman D."/>
        </authorList>
    </citation>
    <scope>NUCLEOTIDE SEQUENCE [LARGE SCALE GENOMIC DNA]</scope>
    <source>
        <strain evidence="5 6">2709</strain>
    </source>
</reference>
<name>A0ABV2Q9L9_9BURK</name>
<dbReference type="SUPFAM" id="SSF55447">
    <property type="entry name" value="CO dehydrogenase flavoprotein C-terminal domain-like"/>
    <property type="match status" value="1"/>
</dbReference>
<evidence type="ECO:0000313" key="5">
    <source>
        <dbReference type="EMBL" id="MET4577273.1"/>
    </source>
</evidence>
<dbReference type="SUPFAM" id="SSF56176">
    <property type="entry name" value="FAD-binding/transporter-associated domain-like"/>
    <property type="match status" value="1"/>
</dbReference>
<dbReference type="Pfam" id="PF00941">
    <property type="entry name" value="FAD_binding_5"/>
    <property type="match status" value="1"/>
</dbReference>
<proteinExistence type="predicted"/>
<gene>
    <name evidence="5" type="ORF">ABIE13_002384</name>
</gene>
<dbReference type="InterPro" id="IPR016167">
    <property type="entry name" value="FAD-bd_PCMH_sub1"/>
</dbReference>
<evidence type="ECO:0000313" key="6">
    <source>
        <dbReference type="Proteomes" id="UP001549320"/>
    </source>
</evidence>
<dbReference type="Proteomes" id="UP001549320">
    <property type="component" value="Unassembled WGS sequence"/>
</dbReference>
<dbReference type="InterPro" id="IPR036683">
    <property type="entry name" value="CO_DH_flav_C_dom_sf"/>
</dbReference>
<dbReference type="InterPro" id="IPR016166">
    <property type="entry name" value="FAD-bd_PCMH"/>
</dbReference>
<dbReference type="RefSeq" id="WP_354443502.1">
    <property type="nucleotide sequence ID" value="NZ_JBEPSH010000004.1"/>
</dbReference>
<dbReference type="SMART" id="SM01092">
    <property type="entry name" value="CO_deh_flav_C"/>
    <property type="match status" value="1"/>
</dbReference>
<dbReference type="PROSITE" id="PS51387">
    <property type="entry name" value="FAD_PCMH"/>
    <property type="match status" value="1"/>
</dbReference>
<dbReference type="InterPro" id="IPR005107">
    <property type="entry name" value="CO_DH_flav_C"/>
</dbReference>
<dbReference type="Gene3D" id="3.30.465.10">
    <property type="match status" value="1"/>
</dbReference>
<dbReference type="PANTHER" id="PTHR42659:SF2">
    <property type="entry name" value="XANTHINE DEHYDROGENASE SUBUNIT C-RELATED"/>
    <property type="match status" value="1"/>
</dbReference>
<evidence type="ECO:0000256" key="2">
    <source>
        <dbReference type="ARBA" id="ARBA00022827"/>
    </source>
</evidence>
<dbReference type="PANTHER" id="PTHR42659">
    <property type="entry name" value="XANTHINE DEHYDROGENASE SUBUNIT C-RELATED"/>
    <property type="match status" value="1"/>
</dbReference>
<evidence type="ECO:0000259" key="4">
    <source>
        <dbReference type="PROSITE" id="PS51387"/>
    </source>
</evidence>
<keyword evidence="1" id="KW-0285">Flavoprotein</keyword>
<keyword evidence="6" id="KW-1185">Reference proteome</keyword>
<comment type="caution">
    <text evidence="5">The sequence shown here is derived from an EMBL/GenBank/DDBJ whole genome shotgun (WGS) entry which is preliminary data.</text>
</comment>
<feature type="domain" description="FAD-binding PCMH-type" evidence="4">
    <location>
        <begin position="1"/>
        <end position="177"/>
    </location>
</feature>
<keyword evidence="2" id="KW-0274">FAD</keyword>
<dbReference type="EMBL" id="JBEPSH010000004">
    <property type="protein sequence ID" value="MET4577273.1"/>
    <property type="molecule type" value="Genomic_DNA"/>
</dbReference>